<accession>C1C2K9</accession>
<dbReference type="InterPro" id="IPR006330">
    <property type="entry name" value="Ado/ade_deaminase"/>
</dbReference>
<evidence type="ECO:0000256" key="2">
    <source>
        <dbReference type="ARBA" id="ARBA00006676"/>
    </source>
</evidence>
<evidence type="ECO:0000256" key="3">
    <source>
        <dbReference type="ARBA" id="ARBA00022723"/>
    </source>
</evidence>
<keyword evidence="6" id="KW-0546">Nucleotide metabolism</keyword>
<comment type="cofactor">
    <cofactor evidence="1">
        <name>Zn(2+)</name>
        <dbReference type="ChEBI" id="CHEBI:29105"/>
    </cofactor>
</comment>
<dbReference type="GO" id="GO:0006154">
    <property type="term" value="P:adenosine catabolic process"/>
    <property type="evidence" value="ECO:0007669"/>
    <property type="project" value="TreeGrafter"/>
</dbReference>
<keyword evidence="5" id="KW-0862">Zinc</keyword>
<dbReference type="GO" id="GO:0004000">
    <property type="term" value="F:adenosine deaminase activity"/>
    <property type="evidence" value="ECO:0007669"/>
    <property type="project" value="TreeGrafter"/>
</dbReference>
<dbReference type="InterPro" id="IPR001365">
    <property type="entry name" value="A_deaminase_dom"/>
</dbReference>
<dbReference type="EMBL" id="BT081088">
    <property type="protein sequence ID" value="ACO15512.1"/>
    <property type="molecule type" value="mRNA"/>
</dbReference>
<comment type="similarity">
    <text evidence="2">Belongs to the metallo-dependent hydrolases superfamily. Adenosine and AMP deaminases family.</text>
</comment>
<dbReference type="PANTHER" id="PTHR11409">
    <property type="entry name" value="ADENOSINE DEAMINASE"/>
    <property type="match status" value="1"/>
</dbReference>
<keyword evidence="4" id="KW-0378">Hydrolase</keyword>
<reference evidence="9" key="1">
    <citation type="submission" date="2009-03" db="EMBL/GenBank/DDBJ databases">
        <title>Caligus clemensi ESTs and full-length cDNAs.</title>
        <authorList>
            <person name="Yasuike M."/>
            <person name="von Schalburg K."/>
            <person name="Cooper G."/>
            <person name="Leong J."/>
            <person name="Jones S.R.M."/>
            <person name="Koop B.F."/>
        </authorList>
    </citation>
    <scope>NUCLEOTIDE SEQUENCE</scope>
    <source>
        <tissue evidence="9">Whole</tissue>
    </source>
</reference>
<evidence type="ECO:0000256" key="5">
    <source>
        <dbReference type="ARBA" id="ARBA00022833"/>
    </source>
</evidence>
<dbReference type="SUPFAM" id="SSF51556">
    <property type="entry name" value="Metallo-dependent hydrolases"/>
    <property type="match status" value="1"/>
</dbReference>
<dbReference type="PANTHER" id="PTHR11409:SF42">
    <property type="entry name" value="ADENOSINE DEAMINASE-LIKE PROTEIN"/>
    <property type="match status" value="1"/>
</dbReference>
<evidence type="ECO:0000256" key="7">
    <source>
        <dbReference type="ARBA" id="ARBA00048787"/>
    </source>
</evidence>
<dbReference type="GO" id="GO:0009117">
    <property type="term" value="P:nucleotide metabolic process"/>
    <property type="evidence" value="ECO:0007669"/>
    <property type="project" value="UniProtKB-KW"/>
</dbReference>
<evidence type="ECO:0000313" key="9">
    <source>
        <dbReference type="EMBL" id="ACO15512.1"/>
    </source>
</evidence>
<organism evidence="9">
    <name type="scientific">Caligus clemensi</name>
    <name type="common">Sea louse</name>
    <dbReference type="NCBI Taxonomy" id="344056"/>
    <lineage>
        <taxon>Eukaryota</taxon>
        <taxon>Metazoa</taxon>
        <taxon>Ecdysozoa</taxon>
        <taxon>Arthropoda</taxon>
        <taxon>Crustacea</taxon>
        <taxon>Multicrustacea</taxon>
        <taxon>Hexanauplia</taxon>
        <taxon>Copepoda</taxon>
        <taxon>Siphonostomatoida</taxon>
        <taxon>Caligidae</taxon>
        <taxon>Caligus</taxon>
    </lineage>
</organism>
<feature type="domain" description="Adenosine deaminase" evidence="8">
    <location>
        <begin position="19"/>
        <end position="309"/>
    </location>
</feature>
<gene>
    <name evidence="9" type="primary">ADAL</name>
</gene>
<evidence type="ECO:0000256" key="6">
    <source>
        <dbReference type="ARBA" id="ARBA00023080"/>
    </source>
</evidence>
<proteinExistence type="evidence at transcript level"/>
<keyword evidence="3" id="KW-0479">Metal-binding</keyword>
<dbReference type="GO" id="GO:0046103">
    <property type="term" value="P:inosine biosynthetic process"/>
    <property type="evidence" value="ECO:0007669"/>
    <property type="project" value="TreeGrafter"/>
</dbReference>
<name>C1C2K9_CALCM</name>
<dbReference type="GO" id="GO:0046872">
    <property type="term" value="F:metal ion binding"/>
    <property type="evidence" value="ECO:0007669"/>
    <property type="project" value="UniProtKB-KW"/>
</dbReference>
<comment type="catalytic activity">
    <reaction evidence="7">
        <text>N(6)-methyl-AMP + H2O + H(+) = IMP + methylamine</text>
        <dbReference type="Rhea" id="RHEA:16001"/>
        <dbReference type="ChEBI" id="CHEBI:15377"/>
        <dbReference type="ChEBI" id="CHEBI:15378"/>
        <dbReference type="ChEBI" id="CHEBI:58053"/>
        <dbReference type="ChEBI" id="CHEBI:59338"/>
        <dbReference type="ChEBI" id="CHEBI:144842"/>
    </reaction>
    <physiologicalReaction direction="left-to-right" evidence="7">
        <dbReference type="Rhea" id="RHEA:16002"/>
    </physiologicalReaction>
</comment>
<dbReference type="InterPro" id="IPR032466">
    <property type="entry name" value="Metal_Hydrolase"/>
</dbReference>
<sequence length="322" mass="36772">MDFLESLPKVELHAHLSGSVPIAFLQECCNSSQKDVNEDFGDLYNYFPVVQGILSSKELLSKALRRVLSEFRKDGVVYCELRSSPRAGQDYNKEEYLRIIVSIIQKEAPRLPLIAKLIVSIDRSKPIQDAQENLDLFLLLSKEFPTTIVGLDVSGNPTKGDMVAILALIEEKRRLQPFNITIHTGEEPSHNEIQEILKFKPDCIGHGVHVSPKEAMHIPWEICLTSNIVSKSVPCYEKHILKTVHEVGIPFGLSTDDFGLFKTSLLKEFEHMRTKIICFLFNKDIFNIAKRPIDFIFSDDAPKTMLRDLYKNWEIKHAQYLS</sequence>
<dbReference type="Gene3D" id="3.20.20.140">
    <property type="entry name" value="Metal-dependent hydrolases"/>
    <property type="match status" value="1"/>
</dbReference>
<dbReference type="AlphaFoldDB" id="C1C2K9"/>
<evidence type="ECO:0000256" key="4">
    <source>
        <dbReference type="ARBA" id="ARBA00022801"/>
    </source>
</evidence>
<protein>
    <submittedName>
        <fullName evidence="9">Adenosine deaminase-like protein</fullName>
    </submittedName>
</protein>
<evidence type="ECO:0000256" key="1">
    <source>
        <dbReference type="ARBA" id="ARBA00001947"/>
    </source>
</evidence>
<dbReference type="Pfam" id="PF00962">
    <property type="entry name" value="A_deaminase"/>
    <property type="match status" value="1"/>
</dbReference>
<evidence type="ECO:0000259" key="8">
    <source>
        <dbReference type="Pfam" id="PF00962"/>
    </source>
</evidence>